<comment type="caution">
    <text evidence="2">The sequence shown here is derived from an EMBL/GenBank/DDBJ whole genome shotgun (WGS) entry which is preliminary data.</text>
</comment>
<organism evidence="2 3">
    <name type="scientific">Aphis craccivora</name>
    <name type="common">Cowpea aphid</name>
    <dbReference type="NCBI Taxonomy" id="307492"/>
    <lineage>
        <taxon>Eukaryota</taxon>
        <taxon>Metazoa</taxon>
        <taxon>Ecdysozoa</taxon>
        <taxon>Arthropoda</taxon>
        <taxon>Hexapoda</taxon>
        <taxon>Insecta</taxon>
        <taxon>Pterygota</taxon>
        <taxon>Neoptera</taxon>
        <taxon>Paraneoptera</taxon>
        <taxon>Hemiptera</taxon>
        <taxon>Sternorrhyncha</taxon>
        <taxon>Aphidomorpha</taxon>
        <taxon>Aphidoidea</taxon>
        <taxon>Aphididae</taxon>
        <taxon>Aphidini</taxon>
        <taxon>Aphis</taxon>
        <taxon>Aphis</taxon>
    </lineage>
</organism>
<reference evidence="2 3" key="1">
    <citation type="submission" date="2019-08" db="EMBL/GenBank/DDBJ databases">
        <title>Whole genome of Aphis craccivora.</title>
        <authorList>
            <person name="Voronova N.V."/>
            <person name="Shulinski R.S."/>
            <person name="Bandarenka Y.V."/>
            <person name="Zhorov D.G."/>
            <person name="Warner D."/>
        </authorList>
    </citation>
    <scope>NUCLEOTIDE SEQUENCE [LARGE SCALE GENOMIC DNA]</scope>
    <source>
        <strain evidence="2">180601</strain>
        <tissue evidence="2">Whole Body</tissue>
    </source>
</reference>
<name>A0A6G0WTR7_APHCR</name>
<dbReference type="AlphaFoldDB" id="A0A6G0WTR7"/>
<dbReference type="GO" id="GO:0004402">
    <property type="term" value="F:histone acetyltransferase activity"/>
    <property type="evidence" value="ECO:0007669"/>
    <property type="project" value="InterPro"/>
</dbReference>
<dbReference type="GO" id="GO:0005634">
    <property type="term" value="C:nucleus"/>
    <property type="evidence" value="ECO:0007669"/>
    <property type="project" value="InterPro"/>
</dbReference>
<dbReference type="Pfam" id="PF06466">
    <property type="entry name" value="PCAF_N"/>
    <property type="match status" value="1"/>
</dbReference>
<dbReference type="InterPro" id="IPR009464">
    <property type="entry name" value="PCAF_N"/>
</dbReference>
<protein>
    <recommendedName>
        <fullName evidence="1">PCAF N-terminal domain-containing protein</fullName>
    </recommendedName>
</protein>
<evidence type="ECO:0000313" key="3">
    <source>
        <dbReference type="Proteomes" id="UP000478052"/>
    </source>
</evidence>
<sequence>MGIALSSARRPLIIIGRVRRDRRRILILRQGDPKNCILPENWKANDVLYQHIVSGRKVRMTDDPGSIMMTIAVYSPCENSRCKCRAGKFMGDECITVGWAESKCTRSGCNHPLSNHIQHIEYLSNTEYLAVIKIVFDINNIKSALEMSYAKPDLERNILIESVYESVYKVLCKSFRYNPFKAPNIDTIYGSPPFEPISIRQILLNFSMLYFCSNKEVLTFNQALMVTKFLLHSFDSWRWTVPDKNLYVYDKRLCFYPEQFSKPYSYYFCRYMVYCEMPRLAHSISPRYKASEIFGCDVLKYTLEFFYKELQVWCYKSNIMWNRHTKLHCLKYLPIYMTFLKSEYEYPYSQIWNMDYCTSDVIGVSELY</sequence>
<gene>
    <name evidence="2" type="ORF">FWK35_00032078</name>
</gene>
<accession>A0A6G0WTR7</accession>
<keyword evidence="3" id="KW-1185">Reference proteome</keyword>
<feature type="domain" description="PCAF N-terminal" evidence="1">
    <location>
        <begin position="68"/>
        <end position="310"/>
    </location>
</feature>
<dbReference type="Proteomes" id="UP000478052">
    <property type="component" value="Unassembled WGS sequence"/>
</dbReference>
<evidence type="ECO:0000259" key="1">
    <source>
        <dbReference type="Pfam" id="PF06466"/>
    </source>
</evidence>
<evidence type="ECO:0000313" key="2">
    <source>
        <dbReference type="EMBL" id="KAF0730832.1"/>
    </source>
</evidence>
<dbReference type="GO" id="GO:0006355">
    <property type="term" value="P:regulation of DNA-templated transcription"/>
    <property type="evidence" value="ECO:0007669"/>
    <property type="project" value="InterPro"/>
</dbReference>
<dbReference type="OrthoDB" id="1937912at2759"/>
<proteinExistence type="predicted"/>
<feature type="non-terminal residue" evidence="2">
    <location>
        <position position="368"/>
    </location>
</feature>
<dbReference type="EMBL" id="VUJU01008432">
    <property type="protein sequence ID" value="KAF0730832.1"/>
    <property type="molecule type" value="Genomic_DNA"/>
</dbReference>